<comment type="caution">
    <text evidence="9">The sequence shown here is derived from an EMBL/GenBank/DDBJ whole genome shotgun (WGS) entry which is preliminary data.</text>
</comment>
<dbReference type="Gene3D" id="1.10.10.60">
    <property type="entry name" value="Homeodomain-like"/>
    <property type="match status" value="1"/>
</dbReference>
<reference evidence="10" key="1">
    <citation type="journal article" date="2019" name="Int. J. Syst. Evol. Microbiol.">
        <title>The Global Catalogue of Microorganisms (GCM) 10K type strain sequencing project: providing services to taxonomists for standard genome sequencing and annotation.</title>
        <authorList>
            <consortium name="The Broad Institute Genomics Platform"/>
            <consortium name="The Broad Institute Genome Sequencing Center for Infectious Disease"/>
            <person name="Wu L."/>
            <person name="Ma J."/>
        </authorList>
    </citation>
    <scope>NUCLEOTIDE SEQUENCE [LARGE SCALE GENOMIC DNA]</scope>
    <source>
        <strain evidence="10">CGMCC 1.12295</strain>
    </source>
</reference>
<evidence type="ECO:0000256" key="6">
    <source>
        <dbReference type="ARBA" id="ARBA00029500"/>
    </source>
</evidence>
<dbReference type="CDD" id="cd00009">
    <property type="entry name" value="AAA"/>
    <property type="match status" value="1"/>
</dbReference>
<dbReference type="SUPFAM" id="SSF52540">
    <property type="entry name" value="P-loop containing nucleoside triphosphate hydrolases"/>
    <property type="match status" value="1"/>
</dbReference>
<evidence type="ECO:0000313" key="9">
    <source>
        <dbReference type="EMBL" id="MFD1707424.1"/>
    </source>
</evidence>
<dbReference type="InterPro" id="IPR035965">
    <property type="entry name" value="PAS-like_dom_sf"/>
</dbReference>
<keyword evidence="5" id="KW-0804">Transcription</keyword>
<proteinExistence type="predicted"/>
<evidence type="ECO:0000259" key="8">
    <source>
        <dbReference type="PROSITE" id="PS50112"/>
    </source>
</evidence>
<evidence type="ECO:0000259" key="7">
    <source>
        <dbReference type="PROSITE" id="PS50045"/>
    </source>
</evidence>
<keyword evidence="10" id="KW-1185">Reference proteome</keyword>
<dbReference type="CDD" id="cd00130">
    <property type="entry name" value="PAS"/>
    <property type="match status" value="1"/>
</dbReference>
<organism evidence="9 10">
    <name type="scientific">Siminovitchia sediminis</name>
    <dbReference type="NCBI Taxonomy" id="1274353"/>
    <lineage>
        <taxon>Bacteria</taxon>
        <taxon>Bacillati</taxon>
        <taxon>Bacillota</taxon>
        <taxon>Bacilli</taxon>
        <taxon>Bacillales</taxon>
        <taxon>Bacillaceae</taxon>
        <taxon>Siminovitchia</taxon>
    </lineage>
</organism>
<dbReference type="RefSeq" id="WP_380774147.1">
    <property type="nucleotide sequence ID" value="NZ_JBHUEO010000032.1"/>
</dbReference>
<evidence type="ECO:0000256" key="5">
    <source>
        <dbReference type="ARBA" id="ARBA00023163"/>
    </source>
</evidence>
<protein>
    <recommendedName>
        <fullName evidence="6">HTH-type transcriptional regulatory protein TyrR</fullName>
    </recommendedName>
</protein>
<keyword evidence="3" id="KW-0067">ATP-binding</keyword>
<accession>A0ABW4KJ97</accession>
<dbReference type="InterPro" id="IPR009057">
    <property type="entry name" value="Homeodomain-like_sf"/>
</dbReference>
<dbReference type="InterPro" id="IPR003593">
    <property type="entry name" value="AAA+_ATPase"/>
</dbReference>
<name>A0ABW4KJ97_9BACI</name>
<dbReference type="Pfam" id="PF13426">
    <property type="entry name" value="PAS_9"/>
    <property type="match status" value="1"/>
</dbReference>
<evidence type="ECO:0000256" key="1">
    <source>
        <dbReference type="ARBA" id="ARBA00022741"/>
    </source>
</evidence>
<dbReference type="InterPro" id="IPR025944">
    <property type="entry name" value="Sigma_54_int_dom_CS"/>
</dbReference>
<gene>
    <name evidence="9" type="ORF">ACFSCZ_11865</name>
</gene>
<dbReference type="SUPFAM" id="SSF46689">
    <property type="entry name" value="Homeodomain-like"/>
    <property type="match status" value="1"/>
</dbReference>
<dbReference type="InterPro" id="IPR058031">
    <property type="entry name" value="AAA_lid_NorR"/>
</dbReference>
<evidence type="ECO:0000256" key="2">
    <source>
        <dbReference type="ARBA" id="ARBA00022797"/>
    </source>
</evidence>
<dbReference type="Pfam" id="PF00158">
    <property type="entry name" value="Sigma54_activat"/>
    <property type="match status" value="1"/>
</dbReference>
<dbReference type="Gene3D" id="1.10.8.60">
    <property type="match status" value="1"/>
</dbReference>
<dbReference type="Pfam" id="PF25601">
    <property type="entry name" value="AAA_lid_14"/>
    <property type="match status" value="1"/>
</dbReference>
<dbReference type="SUPFAM" id="SSF55785">
    <property type="entry name" value="PYP-like sensor domain (PAS domain)"/>
    <property type="match status" value="1"/>
</dbReference>
<dbReference type="PROSITE" id="PS50045">
    <property type="entry name" value="SIGMA54_INTERACT_4"/>
    <property type="match status" value="1"/>
</dbReference>
<evidence type="ECO:0000313" key="10">
    <source>
        <dbReference type="Proteomes" id="UP001597301"/>
    </source>
</evidence>
<dbReference type="Pfam" id="PF13188">
    <property type="entry name" value="PAS_8"/>
    <property type="match status" value="1"/>
</dbReference>
<feature type="domain" description="PAS" evidence="8">
    <location>
        <begin position="119"/>
        <end position="164"/>
    </location>
</feature>
<dbReference type="InterPro" id="IPR027417">
    <property type="entry name" value="P-loop_NTPase"/>
</dbReference>
<keyword evidence="2" id="KW-0058">Aromatic hydrocarbons catabolism</keyword>
<dbReference type="Proteomes" id="UP001597301">
    <property type="component" value="Unassembled WGS sequence"/>
</dbReference>
<dbReference type="PANTHER" id="PTHR32071">
    <property type="entry name" value="TRANSCRIPTIONAL REGULATORY PROTEIN"/>
    <property type="match status" value="1"/>
</dbReference>
<dbReference type="Pfam" id="PF00571">
    <property type="entry name" value="CBS"/>
    <property type="match status" value="1"/>
</dbReference>
<dbReference type="PROSITE" id="PS00688">
    <property type="entry name" value="SIGMA54_INTERACT_3"/>
    <property type="match status" value="1"/>
</dbReference>
<dbReference type="InterPro" id="IPR000644">
    <property type="entry name" value="CBS_dom"/>
</dbReference>
<dbReference type="SMART" id="SM00382">
    <property type="entry name" value="AAA"/>
    <property type="match status" value="1"/>
</dbReference>
<dbReference type="PROSITE" id="PS50112">
    <property type="entry name" value="PAS"/>
    <property type="match status" value="1"/>
</dbReference>
<feature type="domain" description="Sigma-54 factor interaction" evidence="7">
    <location>
        <begin position="362"/>
        <end position="590"/>
    </location>
</feature>
<sequence length="683" mass="77295">MHWDWKSILQPIRLFVHSTMTVREVFALLKEKETDVGFVLTDKKIIGYVTDSSLLEQTMGTKGGMESRIIPRKDFLFVREEETAKHIHNCSIVVGADSSSQPSGYLFMDCLDAYLNELQLKAFNDALNNAEMGIVTLDPSFHVLFMNEKAEQILGMEKRLIQGRDYRKLIRMDTSFEEVLQGQKWFGIENTFNFKVISGQFSPIYENGKVTGIIHNFYLKDQLEEAVHEIDFVREMNEDLQAIYSLSNEQILVADGKGRITRIAGAYFTNFWGEMARSELVGKSAAELEKKGVFKPNIIAICMERNNRVMLTQKGRNGTVLSTATPVRENGKIKRVIVLSKDVSAEENYVSSSAEQSQNEPVIYRSVKMASLMEEIKSVAPLESNVLITGESGVGKEVIARRIHELSGRSSAGFVAINCGAIPENLIESELFGHEKGAFTGADSKRIGLFEQGHRGTVFLDEVSELPYAMQVKLLRVLQEREVIRVGSAVPIPINVRVIAATNKNLRQMVQQNEFREDLYYRLHVVPIQIPPLRDRKDDIGPLAINFLEELNERNGYEKKISTEALSVLESYQWPGNIRELRNVIERLIVVSKGKEISEKDAYRVLWETDSREQGFLTIKGIIPLKKAVEEAEKQLIELAVQKYGTATEAARALEVSISTVSRRMKRFNEEQHPGGGHHDLLF</sequence>
<keyword evidence="1" id="KW-0547">Nucleotide-binding</keyword>
<dbReference type="InterPro" id="IPR000014">
    <property type="entry name" value="PAS"/>
</dbReference>
<keyword evidence="4" id="KW-0805">Transcription regulation</keyword>
<evidence type="ECO:0000256" key="4">
    <source>
        <dbReference type="ARBA" id="ARBA00023015"/>
    </source>
</evidence>
<dbReference type="Gene3D" id="3.30.450.20">
    <property type="entry name" value="PAS domain"/>
    <property type="match status" value="2"/>
</dbReference>
<dbReference type="InterPro" id="IPR002078">
    <property type="entry name" value="Sigma_54_int"/>
</dbReference>
<dbReference type="PROSITE" id="PS00675">
    <property type="entry name" value="SIGMA54_INTERACT_1"/>
    <property type="match status" value="1"/>
</dbReference>
<dbReference type="InterPro" id="IPR025662">
    <property type="entry name" value="Sigma_54_int_dom_ATP-bd_1"/>
</dbReference>
<dbReference type="EMBL" id="JBHUEO010000032">
    <property type="protein sequence ID" value="MFD1707424.1"/>
    <property type="molecule type" value="Genomic_DNA"/>
</dbReference>
<evidence type="ECO:0000256" key="3">
    <source>
        <dbReference type="ARBA" id="ARBA00022840"/>
    </source>
</evidence>
<dbReference type="SMART" id="SM00091">
    <property type="entry name" value="PAS"/>
    <property type="match status" value="2"/>
</dbReference>
<dbReference type="InterPro" id="IPR030828">
    <property type="entry name" value="HTH_TyrR"/>
</dbReference>
<dbReference type="Pfam" id="PF18024">
    <property type="entry name" value="HTH_50"/>
    <property type="match status" value="1"/>
</dbReference>
<dbReference type="Gene3D" id="3.40.50.300">
    <property type="entry name" value="P-loop containing nucleotide triphosphate hydrolases"/>
    <property type="match status" value="1"/>
</dbReference>